<reference evidence="3" key="1">
    <citation type="journal article" date="2015" name="Nature">
        <title>Complex archaea that bridge the gap between prokaryotes and eukaryotes.</title>
        <authorList>
            <person name="Spang A."/>
            <person name="Saw J.H."/>
            <person name="Jorgensen S.L."/>
            <person name="Zaremba-Niedzwiedzka K."/>
            <person name="Martijn J."/>
            <person name="Lind A.E."/>
            <person name="van Eijk R."/>
            <person name="Schleper C."/>
            <person name="Guy L."/>
            <person name="Ettema T.J."/>
        </authorList>
    </citation>
    <scope>NUCLEOTIDE SEQUENCE</scope>
</reference>
<proteinExistence type="predicted"/>
<sequence>MIKSDKPTKQAQISVSTYEDENQAWKSYFHKDYDKWGPLADKLFELFKTEYALGELKMRETRNERLKYRKRHQTWVRTLSDHALNIALQVAPLLLEGADKWLSFHSGNGFAEHIIEEEGIVDGIVYLGGKFEFDIKEDVLRVYSSQNPWFITQWFSDEEQNLDVDDEYDQERLIELRSMTDEEKVEYVAETLPELYTDWQSIVNLLGPDFENATRIVLQQKVYPAWRQHWSFTQNQQQIHTLEEAETNVQVSRDRLERSIESKDLNQLFVAINLMLHAEHVHGPMAERLDESGELGQETLRELSNLNTDEIDRFVDQITGLDWKRAWRLQYNKPIKQAQTQMLLRKGNKQFMFSIFDTDMYSSDKYTNSRNQVYELQYKPSTRYATLRWNNQEEIVGLDSVEANWKEKVETFVDRAFWGTLGTTAGAFIMWYALNHNLPIPATLEEKEHVVATVEQDPQKKEQAQQFMQTAEVPEYETGINIPEWVEKIIHQESKGNPNAVSPKGARGIMQIMEPTWKEQTKKLYGKELPYDKAFDPDINREVAVSYLGWIKDTLREWMGTEPTIEDILAAYNGGIGRYRKMKYDLDNMPTETQNYVQQITGSKPMKMREKHPPKRQIEPFVSDQSI</sequence>
<dbReference type="EMBL" id="LAZR01006268">
    <property type="protein sequence ID" value="KKM93403.1"/>
    <property type="molecule type" value="Genomic_DNA"/>
</dbReference>
<dbReference type="CDD" id="cd00254">
    <property type="entry name" value="LT-like"/>
    <property type="match status" value="1"/>
</dbReference>
<dbReference type="SUPFAM" id="SSF53955">
    <property type="entry name" value="Lysozyme-like"/>
    <property type="match status" value="1"/>
</dbReference>
<protein>
    <recommendedName>
        <fullName evidence="2">Transglycosylase SLT domain-containing protein</fullName>
    </recommendedName>
</protein>
<evidence type="ECO:0000313" key="3">
    <source>
        <dbReference type="EMBL" id="KKM93403.1"/>
    </source>
</evidence>
<dbReference type="PANTHER" id="PTHR37423">
    <property type="entry name" value="SOLUBLE LYTIC MUREIN TRANSGLYCOSYLASE-RELATED"/>
    <property type="match status" value="1"/>
</dbReference>
<dbReference type="PANTHER" id="PTHR37423:SF2">
    <property type="entry name" value="MEMBRANE-BOUND LYTIC MUREIN TRANSGLYCOSYLASE C"/>
    <property type="match status" value="1"/>
</dbReference>
<evidence type="ECO:0000259" key="2">
    <source>
        <dbReference type="Pfam" id="PF01464"/>
    </source>
</evidence>
<evidence type="ECO:0000256" key="1">
    <source>
        <dbReference type="SAM" id="MobiDB-lite"/>
    </source>
</evidence>
<accession>A0A0F9LJ39</accession>
<dbReference type="Gene3D" id="1.10.530.10">
    <property type="match status" value="1"/>
</dbReference>
<comment type="caution">
    <text evidence="3">The sequence shown here is derived from an EMBL/GenBank/DDBJ whole genome shotgun (WGS) entry which is preliminary data.</text>
</comment>
<dbReference type="Pfam" id="PF01464">
    <property type="entry name" value="SLT"/>
    <property type="match status" value="1"/>
</dbReference>
<organism evidence="3">
    <name type="scientific">marine sediment metagenome</name>
    <dbReference type="NCBI Taxonomy" id="412755"/>
    <lineage>
        <taxon>unclassified sequences</taxon>
        <taxon>metagenomes</taxon>
        <taxon>ecological metagenomes</taxon>
    </lineage>
</organism>
<dbReference type="InterPro" id="IPR008258">
    <property type="entry name" value="Transglycosylase_SLT_dom_1"/>
</dbReference>
<feature type="non-terminal residue" evidence="3">
    <location>
        <position position="627"/>
    </location>
</feature>
<gene>
    <name evidence="3" type="ORF">LCGC14_1208780</name>
</gene>
<dbReference type="AlphaFoldDB" id="A0A0F9LJ39"/>
<name>A0A0F9LJ39_9ZZZZ</name>
<feature type="region of interest" description="Disordered" evidence="1">
    <location>
        <begin position="604"/>
        <end position="627"/>
    </location>
</feature>
<dbReference type="InterPro" id="IPR023346">
    <property type="entry name" value="Lysozyme-like_dom_sf"/>
</dbReference>
<feature type="domain" description="Transglycosylase SLT" evidence="2">
    <location>
        <begin position="483"/>
        <end position="583"/>
    </location>
</feature>